<gene>
    <name evidence="1" type="ORF">QCA50_005244</name>
</gene>
<accession>A0AAW0GRG8</accession>
<name>A0AAW0GRG8_9APHY</name>
<reference evidence="1 2" key="1">
    <citation type="submission" date="2022-09" db="EMBL/GenBank/DDBJ databases">
        <authorList>
            <person name="Palmer J.M."/>
        </authorList>
    </citation>
    <scope>NUCLEOTIDE SEQUENCE [LARGE SCALE GENOMIC DNA]</scope>
    <source>
        <strain evidence="1 2">DSM 7382</strain>
    </source>
</reference>
<evidence type="ECO:0000313" key="2">
    <source>
        <dbReference type="Proteomes" id="UP001385951"/>
    </source>
</evidence>
<dbReference type="Proteomes" id="UP001385951">
    <property type="component" value="Unassembled WGS sequence"/>
</dbReference>
<proteinExistence type="predicted"/>
<comment type="caution">
    <text evidence="1">The sequence shown here is derived from an EMBL/GenBank/DDBJ whole genome shotgun (WGS) entry which is preliminary data.</text>
</comment>
<evidence type="ECO:0000313" key="1">
    <source>
        <dbReference type="EMBL" id="KAK7691840.1"/>
    </source>
</evidence>
<dbReference type="EMBL" id="JASBNA010000005">
    <property type="protein sequence ID" value="KAK7691840.1"/>
    <property type="molecule type" value="Genomic_DNA"/>
</dbReference>
<organism evidence="1 2">
    <name type="scientific">Cerrena zonata</name>
    <dbReference type="NCBI Taxonomy" id="2478898"/>
    <lineage>
        <taxon>Eukaryota</taxon>
        <taxon>Fungi</taxon>
        <taxon>Dikarya</taxon>
        <taxon>Basidiomycota</taxon>
        <taxon>Agaricomycotina</taxon>
        <taxon>Agaricomycetes</taxon>
        <taxon>Polyporales</taxon>
        <taxon>Cerrenaceae</taxon>
        <taxon>Cerrena</taxon>
    </lineage>
</organism>
<dbReference type="AlphaFoldDB" id="A0AAW0GRG8"/>
<sequence>MDLFELLTEIFPRYLKYRSVLEATQKELAAIAQAGLDDNINQRGLKRLWARFKRLVEDQYSILDQIRSNAVHLYQMCNYPEVWHDVLQ</sequence>
<protein>
    <submittedName>
        <fullName evidence="1">Uncharacterized protein</fullName>
    </submittedName>
</protein>
<keyword evidence="2" id="KW-1185">Reference proteome</keyword>